<dbReference type="Gramene" id="OB01G12980.1">
    <property type="protein sequence ID" value="OB01G12980.1"/>
    <property type="gene ID" value="OB01G12980"/>
</dbReference>
<evidence type="ECO:0000313" key="3">
    <source>
        <dbReference type="Proteomes" id="UP000006038"/>
    </source>
</evidence>
<proteinExistence type="predicted"/>
<keyword evidence="3" id="KW-1185">Reference proteome</keyword>
<keyword evidence="1" id="KW-0812">Transmembrane</keyword>
<evidence type="ECO:0000256" key="1">
    <source>
        <dbReference type="SAM" id="Phobius"/>
    </source>
</evidence>
<evidence type="ECO:0000313" key="2">
    <source>
        <dbReference type="EnsemblPlants" id="OB01G12980.1"/>
    </source>
</evidence>
<protein>
    <submittedName>
        <fullName evidence="2">Uncharacterized protein</fullName>
    </submittedName>
</protein>
<dbReference type="AlphaFoldDB" id="J3KWE2"/>
<sequence>MWYLPHRNTPCKKSYCEFVLDVCNRVLNAVILVGGVVDCDSTILVFNTNMVRLFACFFCLPVVCVLPHGEPRGLCVYVCVGVNRNARYGSEALVKQKRRVKYNFQRGIIYSFLCLICFMYLTIDLTISNNPLLKDTMVFLFFRRREIDL</sequence>
<dbReference type="EnsemblPlants" id="OB01G12980.1">
    <property type="protein sequence ID" value="OB01G12980.1"/>
    <property type="gene ID" value="OB01G12980"/>
</dbReference>
<reference evidence="2" key="2">
    <citation type="submission" date="2013-04" db="UniProtKB">
        <authorList>
            <consortium name="EnsemblPlants"/>
        </authorList>
    </citation>
    <scope>IDENTIFICATION</scope>
</reference>
<dbReference type="HOGENOM" id="CLU_1752528_0_0_1"/>
<feature type="transmembrane region" description="Helical" evidence="1">
    <location>
        <begin position="107"/>
        <end position="127"/>
    </location>
</feature>
<organism evidence="2">
    <name type="scientific">Oryza brachyantha</name>
    <name type="common">malo sina</name>
    <dbReference type="NCBI Taxonomy" id="4533"/>
    <lineage>
        <taxon>Eukaryota</taxon>
        <taxon>Viridiplantae</taxon>
        <taxon>Streptophyta</taxon>
        <taxon>Embryophyta</taxon>
        <taxon>Tracheophyta</taxon>
        <taxon>Spermatophyta</taxon>
        <taxon>Magnoliopsida</taxon>
        <taxon>Liliopsida</taxon>
        <taxon>Poales</taxon>
        <taxon>Poaceae</taxon>
        <taxon>BOP clade</taxon>
        <taxon>Oryzoideae</taxon>
        <taxon>Oryzeae</taxon>
        <taxon>Oryzinae</taxon>
        <taxon>Oryza</taxon>
    </lineage>
</organism>
<reference evidence="2" key="1">
    <citation type="journal article" date="2013" name="Nat. Commun.">
        <title>Whole-genome sequencing of Oryza brachyantha reveals mechanisms underlying Oryza genome evolution.</title>
        <authorList>
            <person name="Chen J."/>
            <person name="Huang Q."/>
            <person name="Gao D."/>
            <person name="Wang J."/>
            <person name="Lang Y."/>
            <person name="Liu T."/>
            <person name="Li B."/>
            <person name="Bai Z."/>
            <person name="Luis Goicoechea J."/>
            <person name="Liang C."/>
            <person name="Chen C."/>
            <person name="Zhang W."/>
            <person name="Sun S."/>
            <person name="Liao Y."/>
            <person name="Zhang X."/>
            <person name="Yang L."/>
            <person name="Song C."/>
            <person name="Wang M."/>
            <person name="Shi J."/>
            <person name="Liu G."/>
            <person name="Liu J."/>
            <person name="Zhou H."/>
            <person name="Zhou W."/>
            <person name="Yu Q."/>
            <person name="An N."/>
            <person name="Chen Y."/>
            <person name="Cai Q."/>
            <person name="Wang B."/>
            <person name="Liu B."/>
            <person name="Min J."/>
            <person name="Huang Y."/>
            <person name="Wu H."/>
            <person name="Li Z."/>
            <person name="Zhang Y."/>
            <person name="Yin Y."/>
            <person name="Song W."/>
            <person name="Jiang J."/>
            <person name="Jackson S.A."/>
            <person name="Wing R.A."/>
            <person name="Wang J."/>
            <person name="Chen M."/>
        </authorList>
    </citation>
    <scope>NUCLEOTIDE SEQUENCE [LARGE SCALE GENOMIC DNA]</scope>
    <source>
        <strain evidence="2">cv. IRGC 101232</strain>
    </source>
</reference>
<keyword evidence="1" id="KW-1133">Transmembrane helix</keyword>
<dbReference type="Proteomes" id="UP000006038">
    <property type="component" value="Chromosome 1"/>
</dbReference>
<accession>J3KWE2</accession>
<keyword evidence="1" id="KW-0472">Membrane</keyword>
<name>J3KWE2_ORYBR</name>